<keyword evidence="3" id="KW-1185">Reference proteome</keyword>
<dbReference type="AlphaFoldDB" id="E9PW35"/>
<name>E9PW35_MOUSE</name>
<keyword evidence="4" id="KW-1267">Proteomics identification</keyword>
<evidence type="ECO:0007829" key="5">
    <source>
        <dbReference type="PubMed" id="21183079"/>
    </source>
</evidence>
<dbReference type="AGR" id="MGI:107729"/>
<accession>E9PW35</accession>
<proteinExistence type="evidence at protein level"/>
<evidence type="ECO:0000313" key="1">
    <source>
        <dbReference type="Ensembl" id="ENSMUSP00000091721.5"/>
    </source>
</evidence>
<dbReference type="VEuPathDB" id="HostDB:ENSMUSG00000078853"/>
<reference evidence="1" key="4">
    <citation type="submission" date="2025-08" db="UniProtKB">
        <authorList>
            <consortium name="Ensembl"/>
        </authorList>
    </citation>
    <scope>IDENTIFICATION</scope>
    <source>
        <strain evidence="1">C57BL/6J</strain>
    </source>
</reference>
<dbReference type="ExpressionAtlas" id="E9PW35">
    <property type="expression patterns" value="baseline and differential"/>
</dbReference>
<dbReference type="Ensembl" id="ENSMUST00000094169.11">
    <property type="protein sequence ID" value="ENSMUSP00000091721.5"/>
    <property type="gene ID" value="ENSMUSG00000078853.9"/>
</dbReference>
<evidence type="ECO:0000313" key="3">
    <source>
        <dbReference type="Proteomes" id="UP000000589"/>
    </source>
</evidence>
<dbReference type="Bgee" id="ENSMUSG00000078853">
    <property type="expression patterns" value="Expressed in small intestine Peyer's patch and 213 other cell types or tissues"/>
</dbReference>
<protein>
    <submittedName>
        <fullName evidence="1">Interferon gamma induced GTPase</fullName>
    </submittedName>
</protein>
<dbReference type="OrthoDB" id="422720at2759"/>
<dbReference type="ProteomicsDB" id="312688"/>
<reference evidence="1" key="5">
    <citation type="submission" date="2025-09" db="UniProtKB">
        <authorList>
            <consortium name="Ensembl"/>
        </authorList>
    </citation>
    <scope>IDENTIFICATION</scope>
    <source>
        <strain evidence="1">C57BL/6J</strain>
    </source>
</reference>
<reference evidence="5" key="2">
    <citation type="journal article" date="2010" name="Cell">
        <title>A tissue-specific atlas of mouse protein phosphorylation and expression.</title>
        <authorList>
            <person name="Huttlin E.L."/>
            <person name="Jedrychowski M.P."/>
            <person name="Elias J.E."/>
            <person name="Goswami T."/>
            <person name="Rad R."/>
            <person name="Beausoleil S.A."/>
            <person name="Villen J."/>
            <person name="Haas W."/>
            <person name="Sowa M.E."/>
            <person name="Gygi S.P."/>
        </authorList>
    </citation>
    <scope>IDENTIFICATION BY MASS SPECTROMETRY [LARGE SCALE ANALYSIS]</scope>
</reference>
<dbReference type="MGI" id="MGI:107729">
    <property type="gene designation" value="Igtp"/>
</dbReference>
<dbReference type="Proteomes" id="UP000000589">
    <property type="component" value="Chromosome 11"/>
</dbReference>
<reference evidence="1 3" key="1">
    <citation type="journal article" date="2009" name="PLoS Biol.">
        <title>Lineage-specific biology revealed by a finished genome assembly of the mouse.</title>
        <authorList>
            <consortium name="Mouse Genome Sequencing Consortium"/>
            <person name="Church D.M."/>
            <person name="Goodstadt L."/>
            <person name="Hillier L.W."/>
            <person name="Zody M.C."/>
            <person name="Goldstein S."/>
            <person name="She X."/>
            <person name="Bult C.J."/>
            <person name="Agarwala R."/>
            <person name="Cherry J.L."/>
            <person name="DiCuccio M."/>
            <person name="Hlavina W."/>
            <person name="Kapustin Y."/>
            <person name="Meric P."/>
            <person name="Maglott D."/>
            <person name="Birtle Z."/>
            <person name="Marques A.C."/>
            <person name="Graves T."/>
            <person name="Zhou S."/>
            <person name="Teague B."/>
            <person name="Potamousis K."/>
            <person name="Churas C."/>
            <person name="Place M."/>
            <person name="Herschleb J."/>
            <person name="Runnheim R."/>
            <person name="Forrest D."/>
            <person name="Amos-Landgraf J."/>
            <person name="Schwartz D.C."/>
            <person name="Cheng Z."/>
            <person name="Lindblad-Toh K."/>
            <person name="Eichler E.E."/>
            <person name="Ponting C.P."/>
        </authorList>
    </citation>
    <scope>NUCLEOTIDE SEQUENCE [LARGE SCALE GENOMIC DNA]</scope>
    <source>
        <strain evidence="1 3">C57BL/6J</strain>
    </source>
</reference>
<reference evidence="1 3" key="3">
    <citation type="journal article" date="2011" name="PLoS Biol.">
        <title>Modernizing reference genome assemblies.</title>
        <authorList>
            <person name="Church D.M."/>
            <person name="Schneider V.A."/>
            <person name="Graves T."/>
            <person name="Auger K."/>
            <person name="Cunningham F."/>
            <person name="Bouk N."/>
            <person name="Chen H.C."/>
            <person name="Agarwala R."/>
            <person name="McLaren W.M."/>
            <person name="Ritchie G.R."/>
            <person name="Albracht D."/>
            <person name="Kremitzki M."/>
            <person name="Rock S."/>
            <person name="Kotkiewicz H."/>
            <person name="Kremitzki C."/>
            <person name="Wollam A."/>
            <person name="Trani L."/>
            <person name="Fulton L."/>
            <person name="Fulton R."/>
            <person name="Matthews L."/>
            <person name="Whitehead S."/>
            <person name="Chow W."/>
            <person name="Torrance J."/>
            <person name="Dunn M."/>
            <person name="Harden G."/>
            <person name="Threadgold G."/>
            <person name="Wood J."/>
            <person name="Collins J."/>
            <person name="Heath P."/>
            <person name="Griffiths G."/>
            <person name="Pelan S."/>
            <person name="Grafham D."/>
            <person name="Eichler E.E."/>
            <person name="Weinstock G."/>
            <person name="Mardis E.R."/>
            <person name="Wilson R.K."/>
            <person name="Howe K."/>
            <person name="Flicek P."/>
            <person name="Hubbard T."/>
        </authorList>
    </citation>
    <scope>NUCLEOTIDE SEQUENCE [LARGE SCALE GENOMIC DNA]</scope>
    <source>
        <strain evidence="1 3">C57BL/6J</strain>
    </source>
</reference>
<dbReference type="GeneTree" id="ENSGT00950000183007"/>
<evidence type="ECO:0007829" key="4">
    <source>
        <dbReference type="ProteomicsDB" id="E9PW35"/>
    </source>
</evidence>
<sequence length="53" mass="6283">MDLVTKLPQNIWKTFTLFINMANYLKRLISPWSKSMTAGSLDMRRRIQLPLGW</sequence>
<evidence type="ECO:0000313" key="2">
    <source>
        <dbReference type="MGI" id="MGI:107729"/>
    </source>
</evidence>
<gene>
    <name evidence="1 2" type="primary">Igtp</name>
</gene>
<organism evidence="1 3">
    <name type="scientific">Mus musculus</name>
    <name type="common">Mouse</name>
    <dbReference type="NCBI Taxonomy" id="10090"/>
    <lineage>
        <taxon>Eukaryota</taxon>
        <taxon>Metazoa</taxon>
        <taxon>Chordata</taxon>
        <taxon>Craniata</taxon>
        <taxon>Vertebrata</taxon>
        <taxon>Euteleostomi</taxon>
        <taxon>Mammalia</taxon>
        <taxon>Eutheria</taxon>
        <taxon>Euarchontoglires</taxon>
        <taxon>Glires</taxon>
        <taxon>Rodentia</taxon>
        <taxon>Myomorpha</taxon>
        <taxon>Muroidea</taxon>
        <taxon>Muridae</taxon>
        <taxon>Murinae</taxon>
        <taxon>Mus</taxon>
        <taxon>Mus</taxon>
    </lineage>
</organism>